<keyword evidence="8" id="KW-0811">Translocation</keyword>
<keyword evidence="6" id="KW-0653">Protein transport</keyword>
<comment type="similarity">
    <text evidence="2">Belongs to the Tim17/Tim22/Tim23 family.</text>
</comment>
<dbReference type="GO" id="GO:0005744">
    <property type="term" value="C:TIM23 mitochondrial import inner membrane translocase complex"/>
    <property type="evidence" value="ECO:0007669"/>
    <property type="project" value="TreeGrafter"/>
</dbReference>
<comment type="subcellular location">
    <subcellularLocation>
        <location evidence="1">Mitochondrion inner membrane</location>
        <topology evidence="1">Multi-pass membrane protein</topology>
    </subcellularLocation>
</comment>
<evidence type="ECO:0000313" key="13">
    <source>
        <dbReference type="Proteomes" id="UP000813462"/>
    </source>
</evidence>
<dbReference type="GO" id="GO:0030150">
    <property type="term" value="P:protein import into mitochondrial matrix"/>
    <property type="evidence" value="ECO:0007669"/>
    <property type="project" value="TreeGrafter"/>
</dbReference>
<name>A0A978UUE0_ZIZJJ</name>
<gene>
    <name evidence="12" type="ORF">FEM48_Zijuj09G0176900</name>
</gene>
<evidence type="ECO:0000256" key="9">
    <source>
        <dbReference type="ARBA" id="ARBA00023128"/>
    </source>
</evidence>
<evidence type="ECO:0000256" key="6">
    <source>
        <dbReference type="ARBA" id="ARBA00022927"/>
    </source>
</evidence>
<comment type="caution">
    <text evidence="12">The sequence shown here is derived from an EMBL/GenBank/DDBJ whole genome shotgun (WGS) entry which is preliminary data.</text>
</comment>
<dbReference type="PANTHER" id="PTHR10485:SF0">
    <property type="entry name" value="AT05822P-RELATED"/>
    <property type="match status" value="1"/>
</dbReference>
<proteinExistence type="inferred from homology"/>
<keyword evidence="4 11" id="KW-0812">Transmembrane</keyword>
<dbReference type="PANTHER" id="PTHR10485">
    <property type="entry name" value="MITOCHONDRIAL IMPORT INNER MEMBRANE TRANSLOCASE SUBUNIT TIM-17"/>
    <property type="match status" value="1"/>
</dbReference>
<keyword evidence="5" id="KW-0999">Mitochondrion inner membrane</keyword>
<evidence type="ECO:0000256" key="8">
    <source>
        <dbReference type="ARBA" id="ARBA00023010"/>
    </source>
</evidence>
<dbReference type="GO" id="GO:0008320">
    <property type="term" value="F:protein transmembrane transporter activity"/>
    <property type="evidence" value="ECO:0007669"/>
    <property type="project" value="TreeGrafter"/>
</dbReference>
<keyword evidence="3" id="KW-0813">Transport</keyword>
<protein>
    <submittedName>
        <fullName evidence="12">Uncharacterized protein</fullName>
    </submittedName>
</protein>
<evidence type="ECO:0000313" key="12">
    <source>
        <dbReference type="EMBL" id="KAH7518490.1"/>
    </source>
</evidence>
<evidence type="ECO:0000256" key="4">
    <source>
        <dbReference type="ARBA" id="ARBA00022692"/>
    </source>
</evidence>
<evidence type="ECO:0000256" key="10">
    <source>
        <dbReference type="ARBA" id="ARBA00023136"/>
    </source>
</evidence>
<keyword evidence="9" id="KW-0496">Mitochondrion</keyword>
<accession>A0A978UUE0</accession>
<evidence type="ECO:0000256" key="2">
    <source>
        <dbReference type="ARBA" id="ARBA00008444"/>
    </source>
</evidence>
<keyword evidence="10 11" id="KW-0472">Membrane</keyword>
<evidence type="ECO:0000256" key="5">
    <source>
        <dbReference type="ARBA" id="ARBA00022792"/>
    </source>
</evidence>
<organism evidence="12 13">
    <name type="scientific">Ziziphus jujuba var. spinosa</name>
    <dbReference type="NCBI Taxonomy" id="714518"/>
    <lineage>
        <taxon>Eukaryota</taxon>
        <taxon>Viridiplantae</taxon>
        <taxon>Streptophyta</taxon>
        <taxon>Embryophyta</taxon>
        <taxon>Tracheophyta</taxon>
        <taxon>Spermatophyta</taxon>
        <taxon>Magnoliopsida</taxon>
        <taxon>eudicotyledons</taxon>
        <taxon>Gunneridae</taxon>
        <taxon>Pentapetalae</taxon>
        <taxon>rosids</taxon>
        <taxon>fabids</taxon>
        <taxon>Rosales</taxon>
        <taxon>Rhamnaceae</taxon>
        <taxon>Paliureae</taxon>
        <taxon>Ziziphus</taxon>
    </lineage>
</organism>
<reference evidence="12" key="1">
    <citation type="journal article" date="2021" name="Front. Plant Sci.">
        <title>Chromosome-Scale Genome Assembly for Chinese Sour Jujube and Insights Into Its Genome Evolution and Domestication Signature.</title>
        <authorList>
            <person name="Shen L.-Y."/>
            <person name="Luo H."/>
            <person name="Wang X.-L."/>
            <person name="Wang X.-M."/>
            <person name="Qiu X.-J."/>
            <person name="Liu H."/>
            <person name="Zhou S.-S."/>
            <person name="Jia K.-H."/>
            <person name="Nie S."/>
            <person name="Bao Y.-T."/>
            <person name="Zhang R.-G."/>
            <person name="Yun Q.-Z."/>
            <person name="Chai Y.-H."/>
            <person name="Lu J.-Y."/>
            <person name="Li Y."/>
            <person name="Zhao S.-W."/>
            <person name="Mao J.-F."/>
            <person name="Jia S.-G."/>
            <person name="Mao Y.-M."/>
        </authorList>
    </citation>
    <scope>NUCLEOTIDE SEQUENCE</scope>
    <source>
        <strain evidence="12">AT0</strain>
        <tissue evidence="12">Leaf</tissue>
    </source>
</reference>
<evidence type="ECO:0000256" key="1">
    <source>
        <dbReference type="ARBA" id="ARBA00004448"/>
    </source>
</evidence>
<feature type="transmembrane region" description="Helical" evidence="11">
    <location>
        <begin position="74"/>
        <end position="95"/>
    </location>
</feature>
<evidence type="ECO:0000256" key="11">
    <source>
        <dbReference type="SAM" id="Phobius"/>
    </source>
</evidence>
<sequence>MGSTDPKDPPEACGEANPFHSLEDLSLWTGGQLGCLLRPGMAQSRGKEHPWNNVIAAGAAGGLIPIHRGLRASAAMAFVVGAVVALYEGSVIMVYKLKEAKLSRAKFLV</sequence>
<dbReference type="Proteomes" id="UP000813462">
    <property type="component" value="Unassembled WGS sequence"/>
</dbReference>
<evidence type="ECO:0000256" key="7">
    <source>
        <dbReference type="ARBA" id="ARBA00022989"/>
    </source>
</evidence>
<dbReference type="AlphaFoldDB" id="A0A978UUE0"/>
<keyword evidence="7 11" id="KW-1133">Transmembrane helix</keyword>
<evidence type="ECO:0000256" key="3">
    <source>
        <dbReference type="ARBA" id="ARBA00022448"/>
    </source>
</evidence>
<dbReference type="EMBL" id="JAEACU010000009">
    <property type="protein sequence ID" value="KAH7518490.1"/>
    <property type="molecule type" value="Genomic_DNA"/>
</dbReference>